<feature type="transmembrane region" description="Helical" evidence="7">
    <location>
        <begin position="177"/>
        <end position="196"/>
    </location>
</feature>
<dbReference type="EMBL" id="JAHRHJ020000005">
    <property type="protein sequence ID" value="KAH9314347.1"/>
    <property type="molecule type" value="Genomic_DNA"/>
</dbReference>
<evidence type="ECO:0000256" key="3">
    <source>
        <dbReference type="ARBA" id="ARBA00022597"/>
    </source>
</evidence>
<feature type="transmembrane region" description="Helical" evidence="7">
    <location>
        <begin position="350"/>
        <end position="373"/>
    </location>
</feature>
<dbReference type="SUPFAM" id="SSF103473">
    <property type="entry name" value="MFS general substrate transporter"/>
    <property type="match status" value="1"/>
</dbReference>
<dbReference type="PANTHER" id="PTHR48021">
    <property type="match status" value="1"/>
</dbReference>
<keyword evidence="4 7" id="KW-0812">Transmembrane</keyword>
<protein>
    <recommendedName>
        <fullName evidence="8">Major facilitator superfamily (MFS) profile domain-containing protein</fullName>
    </recommendedName>
</protein>
<dbReference type="InterPro" id="IPR005828">
    <property type="entry name" value="MFS_sugar_transport-like"/>
</dbReference>
<feature type="transmembrane region" description="Helical" evidence="7">
    <location>
        <begin position="68"/>
        <end position="88"/>
    </location>
</feature>
<dbReference type="Proteomes" id="UP000824469">
    <property type="component" value="Unassembled WGS sequence"/>
</dbReference>
<feature type="transmembrane region" description="Helical" evidence="7">
    <location>
        <begin position="95"/>
        <end position="114"/>
    </location>
</feature>
<feature type="transmembrane region" description="Helical" evidence="7">
    <location>
        <begin position="284"/>
        <end position="311"/>
    </location>
</feature>
<reference evidence="9 10" key="1">
    <citation type="journal article" date="2021" name="Nat. Plants">
        <title>The Taxus genome provides insights into paclitaxel biosynthesis.</title>
        <authorList>
            <person name="Xiong X."/>
            <person name="Gou J."/>
            <person name="Liao Q."/>
            <person name="Li Y."/>
            <person name="Zhou Q."/>
            <person name="Bi G."/>
            <person name="Li C."/>
            <person name="Du R."/>
            <person name="Wang X."/>
            <person name="Sun T."/>
            <person name="Guo L."/>
            <person name="Liang H."/>
            <person name="Lu P."/>
            <person name="Wu Y."/>
            <person name="Zhang Z."/>
            <person name="Ro D.K."/>
            <person name="Shang Y."/>
            <person name="Huang S."/>
            <person name="Yan J."/>
        </authorList>
    </citation>
    <scope>NUCLEOTIDE SEQUENCE [LARGE SCALE GENOMIC DNA]</scope>
    <source>
        <strain evidence="9">Ta-2019</strain>
    </source>
</reference>
<feature type="transmembrane region" description="Helical" evidence="7">
    <location>
        <begin position="202"/>
        <end position="223"/>
    </location>
</feature>
<dbReference type="InterPro" id="IPR050549">
    <property type="entry name" value="MFS_Trehalose_Transporter"/>
</dbReference>
<evidence type="ECO:0000256" key="1">
    <source>
        <dbReference type="ARBA" id="ARBA00004141"/>
    </source>
</evidence>
<name>A0AA38LB78_TAXCH</name>
<feature type="transmembrane region" description="Helical" evidence="7">
    <location>
        <begin position="126"/>
        <end position="144"/>
    </location>
</feature>
<evidence type="ECO:0000313" key="9">
    <source>
        <dbReference type="EMBL" id="KAH9314347.1"/>
    </source>
</evidence>
<sequence length="519" mass="56517">MDMERGEDGEILNISCPLITETSRHEGSVLVVVISTSVVVMGSLNFGFGVGFSSPSESGIIEELGLSIAQYSVFGSLLTVGAMIGALMSGYIADYLGFESVFIVLSSWMAYHSFVKGCYTIGYCKVDGWIWSWAYFLYSACIHSRNISHKLERRTYNNKPGPNQIQHYFKAIRDSNLCITISQLFVTIGTLTVYLLGMLLNWRIVALIGIIPSIILAMGLFLIPESPRWLAKVGRDKDFKEALQALRGKQYDVTHEATEIMVYVEELESLPKARISDLFQRSHAPAVIVGVGLMVLQQLGGINGIIFYASAIFKAAGYSSGQMASVGIAILQVPMTAVGALLMDKSGRRPLLMIAAGGMSVSCFVVGLSFYILGHSHQSALKLLGSRLALIGLLAYIGTFSLGMGGIPWIIMSEIFPINMKGIAGSLVSLTAWLGGLVVTVTFNFLLSWSATASFFIFCGVCAFTVVFVAKLVPETKGRTLEEIQSSFKGVCSIQVIPCANCWSHAMHQYGFSMFHDLF</sequence>
<evidence type="ECO:0000256" key="2">
    <source>
        <dbReference type="ARBA" id="ARBA00010992"/>
    </source>
</evidence>
<gene>
    <name evidence="9" type="ORF">KI387_022974</name>
</gene>
<dbReference type="GO" id="GO:0051119">
    <property type="term" value="F:sugar transmembrane transporter activity"/>
    <property type="evidence" value="ECO:0007669"/>
    <property type="project" value="InterPro"/>
</dbReference>
<feature type="transmembrane region" description="Helical" evidence="7">
    <location>
        <begin position="29"/>
        <end position="48"/>
    </location>
</feature>
<feature type="transmembrane region" description="Helical" evidence="7">
    <location>
        <begin position="423"/>
        <end position="447"/>
    </location>
</feature>
<feature type="non-terminal residue" evidence="9">
    <location>
        <position position="1"/>
    </location>
</feature>
<keyword evidence="10" id="KW-1185">Reference proteome</keyword>
<evidence type="ECO:0000256" key="7">
    <source>
        <dbReference type="SAM" id="Phobius"/>
    </source>
</evidence>
<dbReference type="OMA" id="VIPCANC"/>
<evidence type="ECO:0000256" key="5">
    <source>
        <dbReference type="ARBA" id="ARBA00022989"/>
    </source>
</evidence>
<dbReference type="PROSITE" id="PS50850">
    <property type="entry name" value="MFS"/>
    <property type="match status" value="1"/>
</dbReference>
<keyword evidence="3" id="KW-0813">Transport</keyword>
<dbReference type="InterPro" id="IPR044775">
    <property type="entry name" value="MFS_ERD6/Tret1-like"/>
</dbReference>
<dbReference type="InterPro" id="IPR036259">
    <property type="entry name" value="MFS_trans_sf"/>
</dbReference>
<dbReference type="CDD" id="cd17358">
    <property type="entry name" value="MFS_GLUT6_8_Class3_like"/>
    <property type="match status" value="1"/>
</dbReference>
<dbReference type="InterPro" id="IPR003663">
    <property type="entry name" value="Sugar/inositol_transpt"/>
</dbReference>
<dbReference type="Gene3D" id="1.20.1250.20">
    <property type="entry name" value="MFS general substrate transporter like domains"/>
    <property type="match status" value="2"/>
</dbReference>
<comment type="caution">
    <text evidence="9">The sequence shown here is derived from an EMBL/GenBank/DDBJ whole genome shotgun (WGS) entry which is preliminary data.</text>
</comment>
<keyword evidence="5 7" id="KW-1133">Transmembrane helix</keyword>
<accession>A0AA38LB78</accession>
<dbReference type="InterPro" id="IPR020846">
    <property type="entry name" value="MFS_dom"/>
</dbReference>
<evidence type="ECO:0000256" key="6">
    <source>
        <dbReference type="ARBA" id="ARBA00023136"/>
    </source>
</evidence>
<evidence type="ECO:0000256" key="4">
    <source>
        <dbReference type="ARBA" id="ARBA00022692"/>
    </source>
</evidence>
<dbReference type="GO" id="GO:0016020">
    <property type="term" value="C:membrane"/>
    <property type="evidence" value="ECO:0007669"/>
    <property type="project" value="UniProtKB-SubCell"/>
</dbReference>
<comment type="subcellular location">
    <subcellularLocation>
        <location evidence="1">Membrane</location>
        <topology evidence="1">Multi-pass membrane protein</topology>
    </subcellularLocation>
</comment>
<keyword evidence="3" id="KW-0762">Sugar transport</keyword>
<feature type="transmembrane region" description="Helical" evidence="7">
    <location>
        <begin position="323"/>
        <end position="343"/>
    </location>
</feature>
<dbReference type="PRINTS" id="PR00171">
    <property type="entry name" value="SUGRTRNSPORT"/>
</dbReference>
<evidence type="ECO:0000313" key="10">
    <source>
        <dbReference type="Proteomes" id="UP000824469"/>
    </source>
</evidence>
<dbReference type="Pfam" id="PF00083">
    <property type="entry name" value="Sugar_tr"/>
    <property type="match status" value="1"/>
</dbReference>
<organism evidence="9 10">
    <name type="scientific">Taxus chinensis</name>
    <name type="common">Chinese yew</name>
    <name type="synonym">Taxus wallichiana var. chinensis</name>
    <dbReference type="NCBI Taxonomy" id="29808"/>
    <lineage>
        <taxon>Eukaryota</taxon>
        <taxon>Viridiplantae</taxon>
        <taxon>Streptophyta</taxon>
        <taxon>Embryophyta</taxon>
        <taxon>Tracheophyta</taxon>
        <taxon>Spermatophyta</taxon>
        <taxon>Pinopsida</taxon>
        <taxon>Pinidae</taxon>
        <taxon>Conifers II</taxon>
        <taxon>Cupressales</taxon>
        <taxon>Taxaceae</taxon>
        <taxon>Taxus</taxon>
    </lineage>
</organism>
<dbReference type="AlphaFoldDB" id="A0AA38LB78"/>
<feature type="domain" description="Major facilitator superfamily (MFS) profile" evidence="8">
    <location>
        <begin position="35"/>
        <end position="477"/>
    </location>
</feature>
<dbReference type="PANTHER" id="PTHR48021:SF25">
    <property type="entry name" value="SUGAR TRANSPORTER ERD6-LIKE 5"/>
    <property type="match status" value="1"/>
</dbReference>
<feature type="transmembrane region" description="Helical" evidence="7">
    <location>
        <begin position="453"/>
        <end position="473"/>
    </location>
</feature>
<comment type="similarity">
    <text evidence="2">Belongs to the major facilitator superfamily. Sugar transporter (TC 2.A.1.1) family.</text>
</comment>
<evidence type="ECO:0000259" key="8">
    <source>
        <dbReference type="PROSITE" id="PS50850"/>
    </source>
</evidence>
<keyword evidence="6 7" id="KW-0472">Membrane</keyword>
<proteinExistence type="inferred from homology"/>
<feature type="transmembrane region" description="Helical" evidence="7">
    <location>
        <begin position="388"/>
        <end position="411"/>
    </location>
</feature>